<gene>
    <name evidence="1" type="ORF">APLA_LOCUS189</name>
</gene>
<organism evidence="1 2">
    <name type="scientific">Arctia plantaginis</name>
    <name type="common">Wood tiger moth</name>
    <name type="synonym">Phalaena plantaginis</name>
    <dbReference type="NCBI Taxonomy" id="874455"/>
    <lineage>
        <taxon>Eukaryota</taxon>
        <taxon>Metazoa</taxon>
        <taxon>Ecdysozoa</taxon>
        <taxon>Arthropoda</taxon>
        <taxon>Hexapoda</taxon>
        <taxon>Insecta</taxon>
        <taxon>Pterygota</taxon>
        <taxon>Neoptera</taxon>
        <taxon>Endopterygota</taxon>
        <taxon>Lepidoptera</taxon>
        <taxon>Glossata</taxon>
        <taxon>Ditrysia</taxon>
        <taxon>Noctuoidea</taxon>
        <taxon>Erebidae</taxon>
        <taxon>Arctiinae</taxon>
        <taxon>Arctia</taxon>
    </lineage>
</organism>
<proteinExistence type="predicted"/>
<name>A0A8S0YLB5_ARCPL</name>
<reference evidence="1 2" key="1">
    <citation type="submission" date="2020-04" db="EMBL/GenBank/DDBJ databases">
        <authorList>
            <person name="Wallbank WR R."/>
            <person name="Pardo Diaz C."/>
            <person name="Kozak K."/>
            <person name="Martin S."/>
            <person name="Jiggins C."/>
            <person name="Moest M."/>
            <person name="Warren A I."/>
            <person name="Byers J.R.P. K."/>
            <person name="Montejo-Kovacevich G."/>
            <person name="Yen C E."/>
        </authorList>
    </citation>
    <scope>NUCLEOTIDE SEQUENCE [LARGE SCALE GENOMIC DNA]</scope>
</reference>
<dbReference type="EMBL" id="CADEBD010000036">
    <property type="protein sequence ID" value="CAB3220107.1"/>
    <property type="molecule type" value="Genomic_DNA"/>
</dbReference>
<sequence length="69" mass="7665">MCARAAGFAATGRAGGLRAALRRLPRRRHTAARHHFLSLICDYSNDSDSGGSSIHIKLHVYREMRENSN</sequence>
<accession>A0A8S0YLB5</accession>
<protein>
    <submittedName>
        <fullName evidence="1">Uncharacterized protein</fullName>
    </submittedName>
</protein>
<evidence type="ECO:0000313" key="2">
    <source>
        <dbReference type="Proteomes" id="UP000494256"/>
    </source>
</evidence>
<comment type="caution">
    <text evidence="1">The sequence shown here is derived from an EMBL/GenBank/DDBJ whole genome shotgun (WGS) entry which is preliminary data.</text>
</comment>
<dbReference type="OrthoDB" id="2588702at2759"/>
<dbReference type="AlphaFoldDB" id="A0A8S0YLB5"/>
<evidence type="ECO:0000313" key="1">
    <source>
        <dbReference type="EMBL" id="CAB3220107.1"/>
    </source>
</evidence>
<dbReference type="Proteomes" id="UP000494256">
    <property type="component" value="Unassembled WGS sequence"/>
</dbReference>